<evidence type="ECO:0000313" key="2">
    <source>
        <dbReference type="Proteomes" id="UP000277204"/>
    </source>
</evidence>
<protein>
    <submittedName>
        <fullName evidence="1">Uncharacterized protein</fullName>
    </submittedName>
</protein>
<accession>A0A183LII2</accession>
<sequence>MEDVIIRRGADITSDQYQLMVAKMKLKLKKNWTTGETVTQRYNTTSLQDTNKLNEFKVTLNNRFQALQDLLKEETTVEENWNGIREALTSKCQEVLGCKEHHHIEWISMGTLDKIQERKNKKTAINNKRESQGTS</sequence>
<reference evidence="1 2" key="1">
    <citation type="submission" date="2018-11" db="EMBL/GenBank/DDBJ databases">
        <authorList>
            <consortium name="Pathogen Informatics"/>
        </authorList>
    </citation>
    <scope>NUCLEOTIDE SEQUENCE [LARGE SCALE GENOMIC DNA]</scope>
    <source>
        <strain evidence="1 2">Zambia</strain>
    </source>
</reference>
<dbReference type="AlphaFoldDB" id="A0A183LII2"/>
<organism evidence="1 2">
    <name type="scientific">Schistosoma margrebowiei</name>
    <dbReference type="NCBI Taxonomy" id="48269"/>
    <lineage>
        <taxon>Eukaryota</taxon>
        <taxon>Metazoa</taxon>
        <taxon>Spiralia</taxon>
        <taxon>Lophotrochozoa</taxon>
        <taxon>Platyhelminthes</taxon>
        <taxon>Trematoda</taxon>
        <taxon>Digenea</taxon>
        <taxon>Strigeidida</taxon>
        <taxon>Schistosomatoidea</taxon>
        <taxon>Schistosomatidae</taxon>
        <taxon>Schistosoma</taxon>
    </lineage>
</organism>
<evidence type="ECO:0000313" key="1">
    <source>
        <dbReference type="EMBL" id="VDO58615.1"/>
    </source>
</evidence>
<dbReference type="EMBL" id="UZAI01001056">
    <property type="protein sequence ID" value="VDO58615.1"/>
    <property type="molecule type" value="Genomic_DNA"/>
</dbReference>
<keyword evidence="2" id="KW-1185">Reference proteome</keyword>
<name>A0A183LII2_9TREM</name>
<gene>
    <name evidence="1" type="ORF">SMRZ_LOCUS3607</name>
</gene>
<proteinExistence type="predicted"/>
<dbReference type="Proteomes" id="UP000277204">
    <property type="component" value="Unassembled WGS sequence"/>
</dbReference>